<keyword evidence="3" id="KW-0813">Transport</keyword>
<dbReference type="AlphaFoldDB" id="U4LKN7"/>
<dbReference type="Proteomes" id="UP000018144">
    <property type="component" value="Unassembled WGS sequence"/>
</dbReference>
<evidence type="ECO:0000256" key="9">
    <source>
        <dbReference type="SAM" id="MobiDB-lite"/>
    </source>
</evidence>
<evidence type="ECO:0000256" key="7">
    <source>
        <dbReference type="ARBA" id="ARBA00023054"/>
    </source>
</evidence>
<evidence type="ECO:0000256" key="5">
    <source>
        <dbReference type="ARBA" id="ARBA00022927"/>
    </source>
</evidence>
<comment type="similarity">
    <text evidence="2">Belongs to the syntaxin family.</text>
</comment>
<comment type="subcellular location">
    <subcellularLocation>
        <location evidence="1">Membrane</location>
        <topology evidence="1">Single-pass type IV membrane protein</topology>
    </subcellularLocation>
</comment>
<keyword evidence="6" id="KW-1133">Transmembrane helix</keyword>
<feature type="region of interest" description="Disordered" evidence="9">
    <location>
        <begin position="1"/>
        <end position="29"/>
    </location>
</feature>
<dbReference type="Pfam" id="PF10496">
    <property type="entry name" value="Syntaxin-18_N"/>
    <property type="match status" value="1"/>
</dbReference>
<protein>
    <submittedName>
        <fullName evidence="11">Similar to Syntaxin-18 acc. no. Q8VDS8</fullName>
    </submittedName>
</protein>
<dbReference type="OMA" id="YRIRTHI"/>
<gene>
    <name evidence="11" type="ORF">PCON_13520</name>
</gene>
<reference evidence="11 12" key="1">
    <citation type="journal article" date="2013" name="PLoS Genet.">
        <title>The genome and development-dependent transcriptomes of Pyronema confluens: a window into fungal evolution.</title>
        <authorList>
            <person name="Traeger S."/>
            <person name="Altegoer F."/>
            <person name="Freitag M."/>
            <person name="Gabaldon T."/>
            <person name="Kempken F."/>
            <person name="Kumar A."/>
            <person name="Marcet-Houben M."/>
            <person name="Poggeler S."/>
            <person name="Stajich J.E."/>
            <person name="Nowrousian M."/>
        </authorList>
    </citation>
    <scope>NUCLEOTIDE SEQUENCE [LARGE SCALE GENOMIC DNA]</scope>
    <source>
        <strain evidence="12">CBS 100304</strain>
        <tissue evidence="11">Vegetative mycelium</tissue>
    </source>
</reference>
<proteinExistence type="inferred from homology"/>
<keyword evidence="12" id="KW-1185">Reference proteome</keyword>
<dbReference type="GO" id="GO:0031201">
    <property type="term" value="C:SNARE complex"/>
    <property type="evidence" value="ECO:0007669"/>
    <property type="project" value="TreeGrafter"/>
</dbReference>
<dbReference type="InterPro" id="IPR019529">
    <property type="entry name" value="Syntaxin-18_N"/>
</dbReference>
<keyword evidence="7" id="KW-0175">Coiled coil</keyword>
<dbReference type="GO" id="GO:0005783">
    <property type="term" value="C:endoplasmic reticulum"/>
    <property type="evidence" value="ECO:0007669"/>
    <property type="project" value="TreeGrafter"/>
</dbReference>
<evidence type="ECO:0000256" key="4">
    <source>
        <dbReference type="ARBA" id="ARBA00022692"/>
    </source>
</evidence>
<evidence type="ECO:0000259" key="10">
    <source>
        <dbReference type="PROSITE" id="PS50192"/>
    </source>
</evidence>
<sequence>MTDLTPLFSDLLQKKDSPGIPNNKKPPPPSDEFLKEAYLIATHISSLLQNLQQTRKSYLSTARAPVSSHRASTAVFLTDAQRDSLDAETKALIRATLSLINRLESAEKIRVKTETNLFKKKHNSFKALFEDEAIRNAEEAGLKMVTAHREGVIWFLKNRLEQASEEQKERQEVRLQRQIERGKSLLHKAPTRPAPQITISQAAMEQEDQKDREAAEQLSPEQLRIFEKENEGMVKYYEDTLEQVKTAESSLLEISELQTQLANNLAVQNVHIDHLVMDSLATTENVQRGNQQLKKASEKVSIARSAFFGTVVFCSVVFVWDWFI</sequence>
<accession>U4LKN7</accession>
<keyword evidence="8" id="KW-0472">Membrane</keyword>
<dbReference type="OrthoDB" id="342981at2759"/>
<dbReference type="eggNOG" id="KOG3894">
    <property type="taxonomic scope" value="Eukaryota"/>
</dbReference>
<keyword evidence="4" id="KW-0812">Transmembrane</keyword>
<dbReference type="GO" id="GO:0006890">
    <property type="term" value="P:retrograde vesicle-mediated transport, Golgi to endoplasmic reticulum"/>
    <property type="evidence" value="ECO:0007669"/>
    <property type="project" value="TreeGrafter"/>
</dbReference>
<name>U4LKN7_PYROM</name>
<evidence type="ECO:0000256" key="3">
    <source>
        <dbReference type="ARBA" id="ARBA00022448"/>
    </source>
</evidence>
<organism evidence="11 12">
    <name type="scientific">Pyronema omphalodes (strain CBS 100304)</name>
    <name type="common">Pyronema confluens</name>
    <dbReference type="NCBI Taxonomy" id="1076935"/>
    <lineage>
        <taxon>Eukaryota</taxon>
        <taxon>Fungi</taxon>
        <taxon>Dikarya</taxon>
        <taxon>Ascomycota</taxon>
        <taxon>Pezizomycotina</taxon>
        <taxon>Pezizomycetes</taxon>
        <taxon>Pezizales</taxon>
        <taxon>Pyronemataceae</taxon>
        <taxon>Pyronema</taxon>
    </lineage>
</organism>
<dbReference type="Gene3D" id="1.20.5.110">
    <property type="match status" value="1"/>
</dbReference>
<keyword evidence="5" id="KW-0653">Protein transport</keyword>
<evidence type="ECO:0000256" key="6">
    <source>
        <dbReference type="ARBA" id="ARBA00022989"/>
    </source>
</evidence>
<evidence type="ECO:0000256" key="2">
    <source>
        <dbReference type="ARBA" id="ARBA00009063"/>
    </source>
</evidence>
<dbReference type="GO" id="GO:0015031">
    <property type="term" value="P:protein transport"/>
    <property type="evidence" value="ECO:0007669"/>
    <property type="project" value="UniProtKB-KW"/>
</dbReference>
<feature type="domain" description="T-SNARE coiled-coil homology" evidence="10">
    <location>
        <begin position="234"/>
        <end position="296"/>
    </location>
</feature>
<dbReference type="EMBL" id="HF935906">
    <property type="protein sequence ID" value="CCX32669.1"/>
    <property type="molecule type" value="Genomic_DNA"/>
</dbReference>
<evidence type="ECO:0000256" key="1">
    <source>
        <dbReference type="ARBA" id="ARBA00004211"/>
    </source>
</evidence>
<dbReference type="PROSITE" id="PS50192">
    <property type="entry name" value="T_SNARE"/>
    <property type="match status" value="1"/>
</dbReference>
<evidence type="ECO:0000313" key="11">
    <source>
        <dbReference type="EMBL" id="CCX32669.1"/>
    </source>
</evidence>
<dbReference type="InterPro" id="IPR000727">
    <property type="entry name" value="T_SNARE_dom"/>
</dbReference>
<dbReference type="PANTHER" id="PTHR15959">
    <property type="entry name" value="SYNTAXIN-18"/>
    <property type="match status" value="1"/>
</dbReference>
<dbReference type="PANTHER" id="PTHR15959:SF0">
    <property type="entry name" value="SYNTAXIN-18"/>
    <property type="match status" value="1"/>
</dbReference>
<evidence type="ECO:0000313" key="12">
    <source>
        <dbReference type="Proteomes" id="UP000018144"/>
    </source>
</evidence>
<dbReference type="STRING" id="1076935.U4LKN7"/>
<evidence type="ECO:0000256" key="8">
    <source>
        <dbReference type="ARBA" id="ARBA00023136"/>
    </source>
</evidence>
<dbReference type="SUPFAM" id="SSF58038">
    <property type="entry name" value="SNARE fusion complex"/>
    <property type="match status" value="1"/>
</dbReference>